<gene>
    <name evidence="1" type="ORF">Sp14A_08790</name>
</gene>
<proteinExistence type="predicted"/>
<dbReference type="AlphaFoldDB" id="A0A345VJ99"/>
<organism evidence="1 2">
    <name type="scientific">Streptococcus pluranimalium</name>
    <dbReference type="NCBI Taxonomy" id="82348"/>
    <lineage>
        <taxon>Bacteria</taxon>
        <taxon>Bacillati</taxon>
        <taxon>Bacillota</taxon>
        <taxon>Bacilli</taxon>
        <taxon>Lactobacillales</taxon>
        <taxon>Streptococcaceae</taxon>
        <taxon>Streptococcus</taxon>
    </lineage>
</organism>
<protein>
    <submittedName>
        <fullName evidence="1">Uncharacterized protein</fullName>
    </submittedName>
</protein>
<name>A0A345VJ99_9STRE</name>
<dbReference type="RefSeq" id="WP_115130044.1">
    <property type="nucleotide sequence ID" value="NZ_CP022601.1"/>
</dbReference>
<evidence type="ECO:0000313" key="2">
    <source>
        <dbReference type="Proteomes" id="UP000255411"/>
    </source>
</evidence>
<accession>A0A345VJ99</accession>
<dbReference type="Proteomes" id="UP000255411">
    <property type="component" value="Chromosome"/>
</dbReference>
<sequence length="127" mass="14070">MVSKTYLESLLSKQATKNTGSKSQLESVVMYLGVKPKAHYANLKDSNGKNIKDPQTGNAMKEEVSDGDLYTFSEIGTSKMVKVVYLSELPLEIGTLYHVSGLGYDMRKSNMLLIDEASEIEVIEEEV</sequence>
<reference evidence="1 2" key="1">
    <citation type="submission" date="2017-07" db="EMBL/GenBank/DDBJ databases">
        <title>Streptococcus pluranimalium as cause of bovine abortion.</title>
        <authorList>
            <person name="Rodriguez Campos S."/>
            <person name="Gobeli Brawand S."/>
            <person name="Brodard I."/>
            <person name="Rychener L."/>
            <person name="Perreten V."/>
        </authorList>
    </citation>
    <scope>NUCLEOTIDE SEQUENCE [LARGE SCALE GENOMIC DNA]</scope>
    <source>
        <strain evidence="1 2">14A0014</strain>
    </source>
</reference>
<dbReference type="EMBL" id="CP022601">
    <property type="protein sequence ID" value="AXJ12801.1"/>
    <property type="molecule type" value="Genomic_DNA"/>
</dbReference>
<evidence type="ECO:0000313" key="1">
    <source>
        <dbReference type="EMBL" id="AXJ12801.1"/>
    </source>
</evidence>